<sequence length="392" mass="42581">MSLRISPATRLAAVSILTRPALHTAAKRLCIASRKEVMPSGSFRPCNAHAIRALATQSSAASPSKPYKTHQPTSVLNSPLVHSFWDEPTSTFTFVVVCPKTKEAFIIDPVLDFDLASGKIAQRSVRGLAAFTRDQGYRVVKIIETHVHADHLSGAYALKQILPEQPSIFIGSRVIEVQFRFGNTYGFKPTDYQGSFDGFMLDNEPIELGEMKGVTYNLPGHTPDSMALAFGDAVFAGDSVFLPDVGTARTDFPGGSPESLYASIQKLFDRSGEVRIFSGKLDLHCQLSRTSTSSDDSLSCHTANKGHDYPSGREKSCVSKVSDQMALNKHVGGPKASLETFVKMRSERDAQLGAPKLLHPSLQVNLRGGRMPRADPDGQVRLKIPLAGDLPV</sequence>
<dbReference type="GO" id="GO:0070813">
    <property type="term" value="P:hydrogen sulfide metabolic process"/>
    <property type="evidence" value="ECO:0007669"/>
    <property type="project" value="TreeGrafter"/>
</dbReference>
<keyword evidence="5" id="KW-1185">Reference proteome</keyword>
<dbReference type="EMBL" id="JABELV010000081">
    <property type="protein sequence ID" value="KAG7531848.1"/>
    <property type="molecule type" value="Genomic_DNA"/>
</dbReference>
<dbReference type="OrthoDB" id="449487at2759"/>
<evidence type="ECO:0000259" key="3">
    <source>
        <dbReference type="SMART" id="SM00849"/>
    </source>
</evidence>
<gene>
    <name evidence="4" type="ORF">FFLO_04074</name>
</gene>
<evidence type="ECO:0000256" key="1">
    <source>
        <dbReference type="ARBA" id="ARBA00022723"/>
    </source>
</evidence>
<feature type="domain" description="Metallo-beta-lactamase" evidence="3">
    <location>
        <begin position="90"/>
        <end position="280"/>
    </location>
</feature>
<dbReference type="InterPro" id="IPR044528">
    <property type="entry name" value="POD-like_MBL-fold"/>
</dbReference>
<dbReference type="GO" id="GO:0046872">
    <property type="term" value="F:metal ion binding"/>
    <property type="evidence" value="ECO:0007669"/>
    <property type="project" value="UniProtKB-KW"/>
</dbReference>
<evidence type="ECO:0000313" key="4">
    <source>
        <dbReference type="EMBL" id="KAG7531848.1"/>
    </source>
</evidence>
<dbReference type="PANTHER" id="PTHR43084">
    <property type="entry name" value="PERSULFIDE DIOXYGENASE ETHE1"/>
    <property type="match status" value="1"/>
</dbReference>
<dbReference type="GO" id="GO:0006749">
    <property type="term" value="P:glutathione metabolic process"/>
    <property type="evidence" value="ECO:0007669"/>
    <property type="project" value="InterPro"/>
</dbReference>
<dbReference type="Pfam" id="PF00753">
    <property type="entry name" value="Lactamase_B"/>
    <property type="match status" value="1"/>
</dbReference>
<evidence type="ECO:0000256" key="2">
    <source>
        <dbReference type="SAM" id="MobiDB-lite"/>
    </source>
</evidence>
<dbReference type="AlphaFoldDB" id="A0A8K0JLL9"/>
<reference evidence="4" key="1">
    <citation type="submission" date="2020-04" db="EMBL/GenBank/DDBJ databases">
        <title>Analysis of mating type loci in Filobasidium floriforme.</title>
        <authorList>
            <person name="Nowrousian M."/>
        </authorList>
    </citation>
    <scope>NUCLEOTIDE SEQUENCE</scope>
    <source>
        <strain evidence="4">CBS 6242</strain>
    </source>
</reference>
<dbReference type="SMART" id="SM00849">
    <property type="entry name" value="Lactamase_B"/>
    <property type="match status" value="1"/>
</dbReference>
<dbReference type="PANTHER" id="PTHR43084:SF1">
    <property type="entry name" value="PERSULFIDE DIOXYGENASE ETHE1, MITOCHONDRIAL"/>
    <property type="match status" value="1"/>
</dbReference>
<name>A0A8K0JLL9_9TREE</name>
<organism evidence="4 5">
    <name type="scientific">Filobasidium floriforme</name>
    <dbReference type="NCBI Taxonomy" id="5210"/>
    <lineage>
        <taxon>Eukaryota</taxon>
        <taxon>Fungi</taxon>
        <taxon>Dikarya</taxon>
        <taxon>Basidiomycota</taxon>
        <taxon>Agaricomycotina</taxon>
        <taxon>Tremellomycetes</taxon>
        <taxon>Filobasidiales</taxon>
        <taxon>Filobasidiaceae</taxon>
        <taxon>Filobasidium</taxon>
    </lineage>
</organism>
<keyword evidence="1" id="KW-0479">Metal-binding</keyword>
<dbReference type="GO" id="GO:0050313">
    <property type="term" value="F:sulfur dioxygenase activity"/>
    <property type="evidence" value="ECO:0007669"/>
    <property type="project" value="InterPro"/>
</dbReference>
<dbReference type="Gene3D" id="3.60.15.10">
    <property type="entry name" value="Ribonuclease Z/Hydroxyacylglutathione hydrolase-like"/>
    <property type="match status" value="2"/>
</dbReference>
<protein>
    <recommendedName>
        <fullName evidence="3">Metallo-beta-lactamase domain-containing protein</fullName>
    </recommendedName>
</protein>
<feature type="compositionally biased region" description="Low complexity" evidence="2">
    <location>
        <begin position="290"/>
        <end position="299"/>
    </location>
</feature>
<feature type="compositionally biased region" description="Basic and acidic residues" evidence="2">
    <location>
        <begin position="305"/>
        <end position="314"/>
    </location>
</feature>
<dbReference type="CDD" id="cd07724">
    <property type="entry name" value="POD-like_MBL-fold"/>
    <property type="match status" value="1"/>
</dbReference>
<dbReference type="InterPro" id="IPR036866">
    <property type="entry name" value="RibonucZ/Hydroxyglut_hydro"/>
</dbReference>
<accession>A0A8K0JLL9</accession>
<feature type="region of interest" description="Disordered" evidence="2">
    <location>
        <begin position="290"/>
        <end position="314"/>
    </location>
</feature>
<evidence type="ECO:0000313" key="5">
    <source>
        <dbReference type="Proteomes" id="UP000812966"/>
    </source>
</evidence>
<comment type="caution">
    <text evidence="4">The sequence shown here is derived from an EMBL/GenBank/DDBJ whole genome shotgun (WGS) entry which is preliminary data.</text>
</comment>
<dbReference type="SUPFAM" id="SSF56281">
    <property type="entry name" value="Metallo-hydrolase/oxidoreductase"/>
    <property type="match status" value="1"/>
</dbReference>
<proteinExistence type="predicted"/>
<dbReference type="InterPro" id="IPR001279">
    <property type="entry name" value="Metallo-B-lactamas"/>
</dbReference>
<dbReference type="Proteomes" id="UP000812966">
    <property type="component" value="Unassembled WGS sequence"/>
</dbReference>
<dbReference type="InterPro" id="IPR051682">
    <property type="entry name" value="Mito_Persulfide_Diox"/>
</dbReference>